<name>A0A1E5Q3Y6_9PROT</name>
<dbReference type="STRING" id="28181.BEN30_16245"/>
<feature type="signal peptide" evidence="1">
    <location>
        <begin position="1"/>
        <end position="26"/>
    </location>
</feature>
<dbReference type="InterPro" id="IPR045391">
    <property type="entry name" value="DUF6520"/>
</dbReference>
<comment type="caution">
    <text evidence="2">The sequence shown here is derived from an EMBL/GenBank/DDBJ whole genome shotgun (WGS) entry which is preliminary data.</text>
</comment>
<keyword evidence="3" id="KW-1185">Reference proteome</keyword>
<feature type="chain" id="PRO_5009184021" description="Ricin B lectin domain-containing protein" evidence="1">
    <location>
        <begin position="27"/>
        <end position="92"/>
    </location>
</feature>
<reference evidence="3" key="1">
    <citation type="submission" date="2016-07" db="EMBL/GenBank/DDBJ databases">
        <authorList>
            <person name="Florea S."/>
            <person name="Webb J.S."/>
            <person name="Jaromczyk J."/>
            <person name="Schardl C.L."/>
        </authorList>
    </citation>
    <scope>NUCLEOTIDE SEQUENCE [LARGE SCALE GENOMIC DNA]</scope>
    <source>
        <strain evidence="3">MV-1</strain>
    </source>
</reference>
<evidence type="ECO:0000256" key="1">
    <source>
        <dbReference type="SAM" id="SignalP"/>
    </source>
</evidence>
<proteinExistence type="predicted"/>
<protein>
    <recommendedName>
        <fullName evidence="4">Ricin B lectin domain-containing protein</fullName>
    </recommendedName>
</protein>
<evidence type="ECO:0008006" key="4">
    <source>
        <dbReference type="Google" id="ProtNLM"/>
    </source>
</evidence>
<dbReference type="Proteomes" id="UP000095347">
    <property type="component" value="Unassembled WGS sequence"/>
</dbReference>
<dbReference type="AlphaFoldDB" id="A0A1E5Q3Y6"/>
<keyword evidence="1" id="KW-0732">Signal</keyword>
<organism evidence="2 3">
    <name type="scientific">Magnetovibrio blakemorei</name>
    <dbReference type="NCBI Taxonomy" id="28181"/>
    <lineage>
        <taxon>Bacteria</taxon>
        <taxon>Pseudomonadati</taxon>
        <taxon>Pseudomonadota</taxon>
        <taxon>Alphaproteobacteria</taxon>
        <taxon>Rhodospirillales</taxon>
        <taxon>Magnetovibrionaceae</taxon>
        <taxon>Magnetovibrio</taxon>
    </lineage>
</organism>
<evidence type="ECO:0000313" key="2">
    <source>
        <dbReference type="EMBL" id="OEJ64578.1"/>
    </source>
</evidence>
<sequence length="92" mass="10371">MKMNSKIILPALVLLCSLAFAQIAFAANETITMPHDQDVYWNKAVAYTAKKGEVLTITNVQPCLSDKSKECWKVEHTEHGPGIIRKEWVVKE</sequence>
<dbReference type="Pfam" id="PF20130">
    <property type="entry name" value="DUF6520"/>
    <property type="match status" value="1"/>
</dbReference>
<evidence type="ECO:0000313" key="3">
    <source>
        <dbReference type="Proteomes" id="UP000095347"/>
    </source>
</evidence>
<dbReference type="EMBL" id="MCGG01000068">
    <property type="protein sequence ID" value="OEJ64578.1"/>
    <property type="molecule type" value="Genomic_DNA"/>
</dbReference>
<accession>A0A1E5Q3Y6</accession>
<gene>
    <name evidence="2" type="ORF">BEN30_16245</name>
</gene>